<reference evidence="1" key="1">
    <citation type="submission" date="2025-08" db="UniProtKB">
        <authorList>
            <consortium name="Ensembl"/>
        </authorList>
    </citation>
    <scope>IDENTIFICATION</scope>
</reference>
<reference evidence="1" key="2">
    <citation type="submission" date="2025-09" db="UniProtKB">
        <authorList>
            <consortium name="Ensembl"/>
        </authorList>
    </citation>
    <scope>IDENTIFICATION</scope>
</reference>
<accession>A0A8C6V7V8</accession>
<keyword evidence="2" id="KW-1185">Reference proteome</keyword>
<dbReference type="SUPFAM" id="SSF53067">
    <property type="entry name" value="Actin-like ATPase domain"/>
    <property type="match status" value="1"/>
</dbReference>
<dbReference type="OrthoDB" id="5132116at2759"/>
<organism evidence="1 2">
    <name type="scientific">Naja naja</name>
    <name type="common">Indian cobra</name>
    <dbReference type="NCBI Taxonomy" id="35670"/>
    <lineage>
        <taxon>Eukaryota</taxon>
        <taxon>Metazoa</taxon>
        <taxon>Chordata</taxon>
        <taxon>Craniata</taxon>
        <taxon>Vertebrata</taxon>
        <taxon>Euteleostomi</taxon>
        <taxon>Lepidosauria</taxon>
        <taxon>Squamata</taxon>
        <taxon>Bifurcata</taxon>
        <taxon>Unidentata</taxon>
        <taxon>Episquamata</taxon>
        <taxon>Toxicofera</taxon>
        <taxon>Serpentes</taxon>
        <taxon>Colubroidea</taxon>
        <taxon>Elapidae</taxon>
        <taxon>Elapinae</taxon>
        <taxon>Naja</taxon>
    </lineage>
</organism>
<dbReference type="Ensembl" id="ENSNNAT00000001702.1">
    <property type="protein sequence ID" value="ENSNNAP00000001613.1"/>
    <property type="gene ID" value="ENSNNAG00000001144.1"/>
</dbReference>
<dbReference type="Proteomes" id="UP000694559">
    <property type="component" value="Unplaced"/>
</dbReference>
<evidence type="ECO:0000313" key="2">
    <source>
        <dbReference type="Proteomes" id="UP000694559"/>
    </source>
</evidence>
<evidence type="ECO:0000313" key="1">
    <source>
        <dbReference type="Ensembl" id="ENSNNAP00000001613.1"/>
    </source>
</evidence>
<dbReference type="InterPro" id="IPR043129">
    <property type="entry name" value="ATPase_NBD"/>
</dbReference>
<sequence length="105" mass="12062">MGIWEGIMEKVALVIDNGSSFCRSGFAGEEKPRIVMKTASLPPIYHPNLWTKILLISILNMKRRREKSMDKSSFYAVNIQRSTIYCNLTVLIYSKVKVDLFIIFS</sequence>
<dbReference type="AlphaFoldDB" id="A0A8C6V7V8"/>
<proteinExistence type="predicted"/>
<dbReference type="Pfam" id="PF00022">
    <property type="entry name" value="Actin"/>
    <property type="match status" value="1"/>
</dbReference>
<name>A0A8C6V7V8_NAJNA</name>
<dbReference type="Gene3D" id="3.30.420.40">
    <property type="match status" value="1"/>
</dbReference>
<protein>
    <submittedName>
        <fullName evidence="1">Uncharacterized protein</fullName>
    </submittedName>
</protein>
<dbReference type="InterPro" id="IPR004000">
    <property type="entry name" value="Actin"/>
</dbReference>
<dbReference type="GeneTree" id="ENSGT00960000191106"/>